<evidence type="ECO:0000313" key="3">
    <source>
        <dbReference type="EMBL" id="MFB5267063.1"/>
    </source>
</evidence>
<sequence>MSKSGKESTGSERLFTAIRLPHHLQEQVKVWRDDIKRQLFFRTWTDPRDYHITLQFMGDVDTNTIPSVIEVLKEAAAKSGSFQLRLGGAGTFGRPASPKVLWRGVEGERGKLGLLQKTVADHMLPLGFRPEERPYSPHITIARSYIGSEPVQPLPNIENAGSDASWIATDFVLFATKFGRKPMYEVLQTFPFPYSYP</sequence>
<dbReference type="EMBL" id="JBHHMI010000006">
    <property type="protein sequence ID" value="MFB5267063.1"/>
    <property type="molecule type" value="Genomic_DNA"/>
</dbReference>
<keyword evidence="1 2" id="KW-0378">Hydrolase</keyword>
<evidence type="ECO:0000313" key="4">
    <source>
        <dbReference type="Proteomes" id="UP001580346"/>
    </source>
</evidence>
<keyword evidence="4" id="KW-1185">Reference proteome</keyword>
<dbReference type="InterPro" id="IPR004175">
    <property type="entry name" value="RNA_CPDase"/>
</dbReference>
<comment type="catalytic activity">
    <reaction evidence="2">
        <text>a 3'-end 2',3'-cyclophospho-ribonucleotide-RNA + H2O = a 3'-end 2'-phospho-ribonucleotide-RNA + H(+)</text>
        <dbReference type="Rhea" id="RHEA:11828"/>
        <dbReference type="Rhea" id="RHEA-COMP:10464"/>
        <dbReference type="Rhea" id="RHEA-COMP:17353"/>
        <dbReference type="ChEBI" id="CHEBI:15377"/>
        <dbReference type="ChEBI" id="CHEBI:15378"/>
        <dbReference type="ChEBI" id="CHEBI:83064"/>
        <dbReference type="ChEBI" id="CHEBI:173113"/>
        <dbReference type="EC" id="3.1.4.58"/>
    </reaction>
</comment>
<feature type="short sequence motif" description="HXTX 1" evidence="2">
    <location>
        <begin position="51"/>
        <end position="54"/>
    </location>
</feature>
<dbReference type="Gene3D" id="3.90.1140.10">
    <property type="entry name" value="Cyclic phosphodiesterase"/>
    <property type="match status" value="1"/>
</dbReference>
<dbReference type="HAMAP" id="MF_01940">
    <property type="entry name" value="RNA_CPDase"/>
    <property type="match status" value="1"/>
</dbReference>
<dbReference type="SUPFAM" id="SSF55144">
    <property type="entry name" value="LigT-like"/>
    <property type="match status" value="1"/>
</dbReference>
<feature type="short sequence motif" description="HXTX 2" evidence="2">
    <location>
        <begin position="138"/>
        <end position="141"/>
    </location>
</feature>
<organism evidence="3 4">
    <name type="scientific">Paenibacillus enshidis</name>
    <dbReference type="NCBI Taxonomy" id="1458439"/>
    <lineage>
        <taxon>Bacteria</taxon>
        <taxon>Bacillati</taxon>
        <taxon>Bacillota</taxon>
        <taxon>Bacilli</taxon>
        <taxon>Bacillales</taxon>
        <taxon>Paenibacillaceae</taxon>
        <taxon>Paenibacillus</taxon>
    </lineage>
</organism>
<feature type="active site" description="Proton donor" evidence="2">
    <location>
        <position position="51"/>
    </location>
</feature>
<comment type="function">
    <text evidence="2">Hydrolyzes RNA 2',3'-cyclic phosphodiester to an RNA 2'-phosphomonoester.</text>
</comment>
<name>A0ABV5AS69_9BACL</name>
<reference evidence="3 4" key="1">
    <citation type="submission" date="2024-09" db="EMBL/GenBank/DDBJ databases">
        <title>Paenibacillus zeirhizospherea sp. nov., isolated from surface of the maize (Zea mays) roots in a horticulture field, Hungary.</title>
        <authorList>
            <person name="Marton D."/>
            <person name="Farkas M."/>
            <person name="Bedics A."/>
            <person name="Toth E."/>
            <person name="Tancsics A."/>
            <person name="Boka K."/>
            <person name="Maroti G."/>
            <person name="Kriszt B."/>
            <person name="Cserhati M."/>
        </authorList>
    </citation>
    <scope>NUCLEOTIDE SEQUENCE [LARGE SCALE GENOMIC DNA]</scope>
    <source>
        <strain evidence="3 4">KCTC 33519</strain>
    </source>
</reference>
<gene>
    <name evidence="3" type="primary">thpR</name>
    <name evidence="3" type="ORF">ACE41H_09720</name>
</gene>
<evidence type="ECO:0000256" key="2">
    <source>
        <dbReference type="HAMAP-Rule" id="MF_01940"/>
    </source>
</evidence>
<evidence type="ECO:0000256" key="1">
    <source>
        <dbReference type="ARBA" id="ARBA00022801"/>
    </source>
</evidence>
<proteinExistence type="inferred from homology"/>
<accession>A0ABV5AS69</accession>
<dbReference type="EC" id="3.1.4.58" evidence="2"/>
<dbReference type="PANTHER" id="PTHR35561:SF1">
    <property type="entry name" value="RNA 2',3'-CYCLIC PHOSPHODIESTERASE"/>
    <property type="match status" value="1"/>
</dbReference>
<protein>
    <recommendedName>
        <fullName evidence="2">RNA 2',3'-cyclic phosphodiesterase</fullName>
        <shortName evidence="2">RNA 2',3'-CPDase</shortName>
        <ecNumber evidence="2">3.1.4.58</ecNumber>
    </recommendedName>
</protein>
<comment type="similarity">
    <text evidence="2">Belongs to the 2H phosphoesterase superfamily. ThpR family.</text>
</comment>
<dbReference type="InterPro" id="IPR009097">
    <property type="entry name" value="Cyclic_Pdiesterase"/>
</dbReference>
<dbReference type="Pfam" id="PF13563">
    <property type="entry name" value="2_5_RNA_ligase2"/>
    <property type="match status" value="1"/>
</dbReference>
<dbReference type="RefSeq" id="WP_375355023.1">
    <property type="nucleotide sequence ID" value="NZ_JBHHMI010000006.1"/>
</dbReference>
<dbReference type="Proteomes" id="UP001580346">
    <property type="component" value="Unassembled WGS sequence"/>
</dbReference>
<comment type="caution">
    <text evidence="3">The sequence shown here is derived from an EMBL/GenBank/DDBJ whole genome shotgun (WGS) entry which is preliminary data.</text>
</comment>
<dbReference type="PANTHER" id="PTHR35561">
    <property type="entry name" value="RNA 2',3'-CYCLIC PHOSPHODIESTERASE"/>
    <property type="match status" value="1"/>
</dbReference>
<dbReference type="NCBIfam" id="TIGR02258">
    <property type="entry name" value="2_5_ligase"/>
    <property type="match status" value="1"/>
</dbReference>
<feature type="active site" description="Proton acceptor" evidence="2">
    <location>
        <position position="138"/>
    </location>
</feature>